<evidence type="ECO:0000256" key="4">
    <source>
        <dbReference type="ARBA" id="ARBA00023163"/>
    </source>
</evidence>
<evidence type="ECO:0000256" key="1">
    <source>
        <dbReference type="ARBA" id="ARBA00022491"/>
    </source>
</evidence>
<accession>A0A1D2YSE2</accession>
<keyword evidence="10" id="KW-1185">Reference proteome</keyword>
<name>A0A1D2YSE2_9BACI</name>
<dbReference type="OrthoDB" id="9783139at2"/>
<dbReference type="PIRSF" id="PIRSF005485">
    <property type="entry name" value="HrcA"/>
    <property type="match status" value="1"/>
</dbReference>
<evidence type="ECO:0000313" key="9">
    <source>
        <dbReference type="EMBL" id="OEF96937.1"/>
    </source>
</evidence>
<dbReference type="Gene3D" id="1.10.10.10">
    <property type="entry name" value="Winged helix-like DNA-binding domain superfamily/Winged helix DNA-binding domain"/>
    <property type="match status" value="1"/>
</dbReference>
<dbReference type="InterPro" id="IPR036390">
    <property type="entry name" value="WH_DNA-bd_sf"/>
</dbReference>
<dbReference type="InterPro" id="IPR021153">
    <property type="entry name" value="HrcA_C"/>
</dbReference>
<keyword evidence="1 6" id="KW-0678">Repressor</keyword>
<evidence type="ECO:0000256" key="6">
    <source>
        <dbReference type="HAMAP-Rule" id="MF_00081"/>
    </source>
</evidence>
<evidence type="ECO:0000259" key="7">
    <source>
        <dbReference type="Pfam" id="PF01628"/>
    </source>
</evidence>
<dbReference type="GO" id="GO:0003677">
    <property type="term" value="F:DNA binding"/>
    <property type="evidence" value="ECO:0007669"/>
    <property type="project" value="InterPro"/>
</dbReference>
<dbReference type="PANTHER" id="PTHR34824:SF1">
    <property type="entry name" value="HEAT-INDUCIBLE TRANSCRIPTION REPRESSOR HRCA"/>
    <property type="match status" value="1"/>
</dbReference>
<dbReference type="HAMAP" id="MF_00081">
    <property type="entry name" value="HrcA"/>
    <property type="match status" value="1"/>
</dbReference>
<reference evidence="9 10" key="1">
    <citation type="submission" date="2016-09" db="EMBL/GenBank/DDBJ databases">
        <title>Draft genome sequence for the type strain of Vulcanibacillus modesticaldus BR, a strictly anaerobic, moderately thermophilic, and nitrate-reducing bacterium from deep sea-hydrothermal vents of the Mid-Atlantic Ridge.</title>
        <authorList>
            <person name="Abin C.A."/>
            <person name="Hollibaugh J.T."/>
        </authorList>
    </citation>
    <scope>NUCLEOTIDE SEQUENCE [LARGE SCALE GENOMIC DNA]</scope>
    <source>
        <strain evidence="9 10">BR</strain>
    </source>
</reference>
<dbReference type="EMBL" id="MIJF01000078">
    <property type="protein sequence ID" value="OEF96937.1"/>
    <property type="molecule type" value="Genomic_DNA"/>
</dbReference>
<dbReference type="InterPro" id="IPR002571">
    <property type="entry name" value="HrcA"/>
</dbReference>
<dbReference type="GO" id="GO:0045892">
    <property type="term" value="P:negative regulation of DNA-templated transcription"/>
    <property type="evidence" value="ECO:0007669"/>
    <property type="project" value="UniProtKB-UniRule"/>
</dbReference>
<evidence type="ECO:0000259" key="8">
    <source>
        <dbReference type="Pfam" id="PF03444"/>
    </source>
</evidence>
<feature type="domain" description="Heat-inducible transcription repressor HrcA C-terminal" evidence="7">
    <location>
        <begin position="106"/>
        <end position="327"/>
    </location>
</feature>
<dbReference type="STRING" id="337097.BHF71_04200"/>
<comment type="function">
    <text evidence="5 6">Negative regulator of class I heat shock genes (grpE-dnaK-dnaJ and groELS operons). Prevents heat-shock induction of these operons.</text>
</comment>
<dbReference type="Gene3D" id="3.30.390.60">
    <property type="entry name" value="Heat-inducible transcription repressor hrca homolog, domain 3"/>
    <property type="match status" value="1"/>
</dbReference>
<dbReference type="Pfam" id="PF03444">
    <property type="entry name" value="WHD_HrcA"/>
    <property type="match status" value="1"/>
</dbReference>
<dbReference type="FunFam" id="1.10.10.10:FF:000049">
    <property type="entry name" value="Heat-inducible transcription repressor HrcA"/>
    <property type="match status" value="1"/>
</dbReference>
<keyword evidence="2 6" id="KW-0805">Transcription regulation</keyword>
<protein>
    <recommendedName>
        <fullName evidence="6">Heat-inducible transcription repressor HrcA</fullName>
    </recommendedName>
</protein>
<evidence type="ECO:0000256" key="2">
    <source>
        <dbReference type="ARBA" id="ARBA00023015"/>
    </source>
</evidence>
<dbReference type="Gene3D" id="3.30.450.40">
    <property type="match status" value="1"/>
</dbReference>
<keyword evidence="4 6" id="KW-0804">Transcription</keyword>
<organism evidence="9 10">
    <name type="scientific">Vulcanibacillus modesticaldus</name>
    <dbReference type="NCBI Taxonomy" id="337097"/>
    <lineage>
        <taxon>Bacteria</taxon>
        <taxon>Bacillati</taxon>
        <taxon>Bacillota</taxon>
        <taxon>Bacilli</taxon>
        <taxon>Bacillales</taxon>
        <taxon>Bacillaceae</taxon>
        <taxon>Vulcanibacillus</taxon>
    </lineage>
</organism>
<comment type="caution">
    <text evidence="9">The sequence shown here is derived from an EMBL/GenBank/DDBJ whole genome shotgun (WGS) entry which is preliminary data.</text>
</comment>
<dbReference type="NCBIfam" id="TIGR00331">
    <property type="entry name" value="hrcA"/>
    <property type="match status" value="1"/>
</dbReference>
<gene>
    <name evidence="6" type="primary">hrcA</name>
    <name evidence="9" type="ORF">BHF71_04200</name>
</gene>
<dbReference type="SUPFAM" id="SSF55781">
    <property type="entry name" value="GAF domain-like"/>
    <property type="match status" value="1"/>
</dbReference>
<dbReference type="Pfam" id="PF01628">
    <property type="entry name" value="HrcA"/>
    <property type="match status" value="1"/>
</dbReference>
<dbReference type="PANTHER" id="PTHR34824">
    <property type="entry name" value="HEAT-INDUCIBLE TRANSCRIPTION REPRESSOR HRCA"/>
    <property type="match status" value="1"/>
</dbReference>
<sequence>MLSERQKLILSAVVDNYIQSAEPIGSRSIAKRNDIGFSPATIRNEMADLEEMGFLIQPHTSAGRIPSNKGYRYYVDHLINPQGIKISKDVLNNIRKIFTEQFNEFEQVIEQTATILSEITNYTSIILGPEIFNTKLKHIQIIPLADNSIIVILVTNTGKVEHKTLTIPKGVSSDEIERLVNFLNSKLVGVPLYQLKSKIKSEIYQEFITNFNNYERSMAIIDQLFIDLDQDSDNKVYVGGATNILNQPEFNDLEIIKDIFSLFERTDEVKQLIKPNNKGIEVRIGTENNLETASNCSVITATYEVDGESIGTIGIFGPTRMNYSRVIRILEYLADDFTQFFTRLYK</sequence>
<evidence type="ECO:0000256" key="5">
    <source>
        <dbReference type="ARBA" id="ARBA00055319"/>
    </source>
</evidence>
<dbReference type="RefSeq" id="WP_069657570.1">
    <property type="nucleotide sequence ID" value="NZ_MIJF01000078.1"/>
</dbReference>
<keyword evidence="3 6" id="KW-0346">Stress response</keyword>
<feature type="domain" description="Winged helix-turn-helix transcription repressor HrcA DNA-binding" evidence="8">
    <location>
        <begin position="1"/>
        <end position="72"/>
    </location>
</feature>
<dbReference type="Proteomes" id="UP000243739">
    <property type="component" value="Unassembled WGS sequence"/>
</dbReference>
<evidence type="ECO:0000256" key="3">
    <source>
        <dbReference type="ARBA" id="ARBA00023016"/>
    </source>
</evidence>
<dbReference type="InterPro" id="IPR036388">
    <property type="entry name" value="WH-like_DNA-bd_sf"/>
</dbReference>
<comment type="similarity">
    <text evidence="6">Belongs to the HrcA family.</text>
</comment>
<dbReference type="SUPFAM" id="SSF46785">
    <property type="entry name" value="Winged helix' DNA-binding domain"/>
    <property type="match status" value="1"/>
</dbReference>
<dbReference type="AlphaFoldDB" id="A0A1D2YSE2"/>
<dbReference type="InterPro" id="IPR005104">
    <property type="entry name" value="WHTH_HrcA_DNA-bd"/>
</dbReference>
<dbReference type="InterPro" id="IPR029016">
    <property type="entry name" value="GAF-like_dom_sf"/>
</dbReference>
<proteinExistence type="inferred from homology"/>
<dbReference type="InterPro" id="IPR023120">
    <property type="entry name" value="WHTH_transcript_rep_HrcA_IDD"/>
</dbReference>
<evidence type="ECO:0000313" key="10">
    <source>
        <dbReference type="Proteomes" id="UP000243739"/>
    </source>
</evidence>